<dbReference type="EMBL" id="BAAATE010000013">
    <property type="protein sequence ID" value="GAA2670066.1"/>
    <property type="molecule type" value="Genomic_DNA"/>
</dbReference>
<dbReference type="Proteomes" id="UP001501666">
    <property type="component" value="Unassembled WGS sequence"/>
</dbReference>
<proteinExistence type="predicted"/>
<gene>
    <name evidence="1" type="ORF">GCM10010412_048850</name>
</gene>
<protein>
    <recommendedName>
        <fullName evidence="3">Transposase</fullName>
    </recommendedName>
</protein>
<comment type="caution">
    <text evidence="1">The sequence shown here is derived from an EMBL/GenBank/DDBJ whole genome shotgun (WGS) entry which is preliminary data.</text>
</comment>
<evidence type="ECO:0000313" key="2">
    <source>
        <dbReference type="Proteomes" id="UP001501666"/>
    </source>
</evidence>
<evidence type="ECO:0008006" key="3">
    <source>
        <dbReference type="Google" id="ProtNLM"/>
    </source>
</evidence>
<name>A0ABN3SBB4_9ACTN</name>
<sequence length="51" mass="5963">MLVSLRRAIRRREIWVEGGNTWRHPDQDLPADFEANRDVLDTDTRLDLTAA</sequence>
<organism evidence="1 2">
    <name type="scientific">Nonomuraea recticatena</name>
    <dbReference type="NCBI Taxonomy" id="46178"/>
    <lineage>
        <taxon>Bacteria</taxon>
        <taxon>Bacillati</taxon>
        <taxon>Actinomycetota</taxon>
        <taxon>Actinomycetes</taxon>
        <taxon>Streptosporangiales</taxon>
        <taxon>Streptosporangiaceae</taxon>
        <taxon>Nonomuraea</taxon>
    </lineage>
</organism>
<evidence type="ECO:0000313" key="1">
    <source>
        <dbReference type="EMBL" id="GAA2670066.1"/>
    </source>
</evidence>
<reference evidence="1 2" key="1">
    <citation type="journal article" date="2019" name="Int. J. Syst. Evol. Microbiol.">
        <title>The Global Catalogue of Microorganisms (GCM) 10K type strain sequencing project: providing services to taxonomists for standard genome sequencing and annotation.</title>
        <authorList>
            <consortium name="The Broad Institute Genomics Platform"/>
            <consortium name="The Broad Institute Genome Sequencing Center for Infectious Disease"/>
            <person name="Wu L."/>
            <person name="Ma J."/>
        </authorList>
    </citation>
    <scope>NUCLEOTIDE SEQUENCE [LARGE SCALE GENOMIC DNA]</scope>
    <source>
        <strain evidence="1 2">JCM 6835</strain>
    </source>
</reference>
<keyword evidence="2" id="KW-1185">Reference proteome</keyword>
<accession>A0ABN3SBB4</accession>
<dbReference type="RefSeq" id="WP_346149657.1">
    <property type="nucleotide sequence ID" value="NZ_BAAATE010000013.1"/>
</dbReference>